<dbReference type="CDD" id="cd00086">
    <property type="entry name" value="homeodomain"/>
    <property type="match status" value="1"/>
</dbReference>
<dbReference type="PANTHER" id="PTHR11850">
    <property type="entry name" value="HOMEOBOX PROTEIN TRANSCRIPTION FACTORS"/>
    <property type="match status" value="1"/>
</dbReference>
<dbReference type="SUPFAM" id="SSF46689">
    <property type="entry name" value="Homeodomain-like"/>
    <property type="match status" value="1"/>
</dbReference>
<evidence type="ECO:0000313" key="12">
    <source>
        <dbReference type="Proteomes" id="UP001159364"/>
    </source>
</evidence>
<dbReference type="GO" id="GO:0006355">
    <property type="term" value="P:regulation of DNA-templated transcription"/>
    <property type="evidence" value="ECO:0007669"/>
    <property type="project" value="InterPro"/>
</dbReference>
<evidence type="ECO:0000256" key="5">
    <source>
        <dbReference type="ARBA" id="ARBA00023155"/>
    </source>
</evidence>
<evidence type="ECO:0000256" key="2">
    <source>
        <dbReference type="ARBA" id="ARBA00006454"/>
    </source>
</evidence>
<dbReference type="AlphaFoldDB" id="A0AAV8TZW2"/>
<dbReference type="PROSITE" id="PS50071">
    <property type="entry name" value="HOMEOBOX_2"/>
    <property type="match status" value="1"/>
</dbReference>
<evidence type="ECO:0000259" key="10">
    <source>
        <dbReference type="PROSITE" id="PS50071"/>
    </source>
</evidence>
<comment type="caution">
    <text evidence="11">The sequence shown here is derived from an EMBL/GenBank/DDBJ whole genome shotgun (WGS) entry which is preliminary data.</text>
</comment>
<feature type="compositionally biased region" description="Basic and acidic residues" evidence="9">
    <location>
        <begin position="257"/>
        <end position="270"/>
    </location>
</feature>
<keyword evidence="4 8" id="KW-0238">DNA-binding</keyword>
<feature type="DNA-binding region" description="Homeobox" evidence="8">
    <location>
        <begin position="419"/>
        <end position="481"/>
    </location>
</feature>
<evidence type="ECO:0000256" key="6">
    <source>
        <dbReference type="ARBA" id="ARBA00023163"/>
    </source>
</evidence>
<feature type="domain" description="Homeobox" evidence="10">
    <location>
        <begin position="417"/>
        <end position="480"/>
    </location>
</feature>
<comment type="similarity">
    <text evidence="2">Belongs to the TALE/BELL homeobox family.</text>
</comment>
<proteinExistence type="inferred from homology"/>
<organism evidence="11 12">
    <name type="scientific">Erythroxylum novogranatense</name>
    <dbReference type="NCBI Taxonomy" id="1862640"/>
    <lineage>
        <taxon>Eukaryota</taxon>
        <taxon>Viridiplantae</taxon>
        <taxon>Streptophyta</taxon>
        <taxon>Embryophyta</taxon>
        <taxon>Tracheophyta</taxon>
        <taxon>Spermatophyta</taxon>
        <taxon>Magnoliopsida</taxon>
        <taxon>eudicotyledons</taxon>
        <taxon>Gunneridae</taxon>
        <taxon>Pentapetalae</taxon>
        <taxon>rosids</taxon>
        <taxon>fabids</taxon>
        <taxon>Malpighiales</taxon>
        <taxon>Erythroxylaceae</taxon>
        <taxon>Erythroxylum</taxon>
    </lineage>
</organism>
<protein>
    <recommendedName>
        <fullName evidence="10">Homeobox domain-containing protein</fullName>
    </recommendedName>
</protein>
<evidence type="ECO:0000256" key="8">
    <source>
        <dbReference type="PROSITE-ProRule" id="PRU00108"/>
    </source>
</evidence>
<sequence length="682" mass="76538">MATYCSGLSDQKDNFQEQYQVDQKQISYSNLQSEFSNLTNYIDQSPTVGSYFEIQNCEEFPPHGTKSEMMFIPPTSHTNLHSIDRQFNMETGDAAENHVSGSSQVISRTDMGILDGEPIGQSQGLSLSLSTQMPPAVSVPSFQYQNQNLILPSALSSHVHVLEKWIGGDANNQSADLRDSESVSSFAGGNQNYVKAEASHSSQWLLSHDGLHMNKYMHDPTSYVSTTTNIFNSKYIKSARELLDEVVSMKKAVKKSESNKCLDDSKETDGRLSSQSILPTSSGMSLDPSDSNANSCAELSPAERQDTQNKKTKLLSMLDEVDRRYKHYFHQMQIVVSSFDMVAGHGAAKSYTALALQTISRHFRSLRDAISGQIEEAKKRLGDPDASMTDQKGIPRLRYVDHHLRQQRALQQMGVIRHTWRPQRGLPESSVSVLRAWLFEHFLHPYPNDSEKLTLARKTGLTRNQVANWFINARVRLWKPMVEEMYKEEFGELEANSQFSLDDPSKAQGENDLASDDRLDELRESVVSTADNFPSNQVHDLKSHEILDSETNIPIARTLLPNDHDGANITDFGIMKFQQDQMSKVDDQSLYNQNGDRNLMSSSVLCDMSEWSSYTPGNQVSLALRLQQNGSDSFPESKETHILDSGMADSSAGLDAVDYHPMNVGKQQDRFGNSHMFHDFVV</sequence>
<keyword evidence="6" id="KW-0804">Transcription</keyword>
<evidence type="ECO:0000256" key="9">
    <source>
        <dbReference type="SAM" id="MobiDB-lite"/>
    </source>
</evidence>
<dbReference type="SMART" id="SM00574">
    <property type="entry name" value="POX"/>
    <property type="match status" value="1"/>
</dbReference>
<reference evidence="11 12" key="1">
    <citation type="submission" date="2021-09" db="EMBL/GenBank/DDBJ databases">
        <title>Genomic insights and catalytic innovation underlie evolution of tropane alkaloids biosynthesis.</title>
        <authorList>
            <person name="Wang Y.-J."/>
            <person name="Tian T."/>
            <person name="Huang J.-P."/>
            <person name="Huang S.-X."/>
        </authorList>
    </citation>
    <scope>NUCLEOTIDE SEQUENCE [LARGE SCALE GENOMIC DNA]</scope>
    <source>
        <strain evidence="11">KIB-2018</strain>
        <tissue evidence="11">Leaf</tissue>
    </source>
</reference>
<dbReference type="Pfam" id="PF05920">
    <property type="entry name" value="Homeobox_KN"/>
    <property type="match status" value="1"/>
</dbReference>
<dbReference type="GO" id="GO:0005634">
    <property type="term" value="C:nucleus"/>
    <property type="evidence" value="ECO:0007669"/>
    <property type="project" value="UniProtKB-SubCell"/>
</dbReference>
<dbReference type="Gene3D" id="1.10.10.60">
    <property type="entry name" value="Homeodomain-like"/>
    <property type="match status" value="1"/>
</dbReference>
<evidence type="ECO:0000256" key="7">
    <source>
        <dbReference type="ARBA" id="ARBA00023242"/>
    </source>
</evidence>
<dbReference type="InterPro" id="IPR006563">
    <property type="entry name" value="POX_dom"/>
</dbReference>
<evidence type="ECO:0000256" key="1">
    <source>
        <dbReference type="ARBA" id="ARBA00004123"/>
    </source>
</evidence>
<dbReference type="Pfam" id="PF07526">
    <property type="entry name" value="POX"/>
    <property type="match status" value="1"/>
</dbReference>
<dbReference type="GO" id="GO:0003677">
    <property type="term" value="F:DNA binding"/>
    <property type="evidence" value="ECO:0007669"/>
    <property type="project" value="UniProtKB-UniRule"/>
</dbReference>
<accession>A0AAV8TZW2</accession>
<keyword evidence="7 8" id="KW-0539">Nucleus</keyword>
<dbReference type="SMART" id="SM00389">
    <property type="entry name" value="HOX"/>
    <property type="match status" value="1"/>
</dbReference>
<name>A0AAV8TZW2_9ROSI</name>
<gene>
    <name evidence="11" type="ORF">K2173_027733</name>
</gene>
<dbReference type="InterPro" id="IPR001356">
    <property type="entry name" value="HD"/>
</dbReference>
<dbReference type="InterPro" id="IPR008422">
    <property type="entry name" value="KN_HD"/>
</dbReference>
<feature type="region of interest" description="Disordered" evidence="9">
    <location>
        <begin position="257"/>
        <end position="310"/>
    </location>
</feature>
<evidence type="ECO:0000256" key="4">
    <source>
        <dbReference type="ARBA" id="ARBA00023125"/>
    </source>
</evidence>
<keyword evidence="3" id="KW-0805">Transcription regulation</keyword>
<evidence type="ECO:0000256" key="3">
    <source>
        <dbReference type="ARBA" id="ARBA00023015"/>
    </source>
</evidence>
<dbReference type="InterPro" id="IPR009057">
    <property type="entry name" value="Homeodomain-like_sf"/>
</dbReference>
<keyword evidence="12" id="KW-1185">Reference proteome</keyword>
<dbReference type="Proteomes" id="UP001159364">
    <property type="component" value="Linkage Group LG02"/>
</dbReference>
<comment type="subcellular location">
    <subcellularLocation>
        <location evidence="1 8">Nucleus</location>
    </subcellularLocation>
</comment>
<keyword evidence="5 8" id="KW-0371">Homeobox</keyword>
<dbReference type="EMBL" id="JAIWQS010000002">
    <property type="protein sequence ID" value="KAJ8772556.1"/>
    <property type="molecule type" value="Genomic_DNA"/>
</dbReference>
<feature type="compositionally biased region" description="Polar residues" evidence="9">
    <location>
        <begin position="271"/>
        <end position="297"/>
    </location>
</feature>
<evidence type="ECO:0000313" key="11">
    <source>
        <dbReference type="EMBL" id="KAJ8772556.1"/>
    </source>
</evidence>
<dbReference type="InterPro" id="IPR050224">
    <property type="entry name" value="TALE_homeobox"/>
</dbReference>